<protein>
    <submittedName>
        <fullName evidence="2">Ankyrin repeat domain-containing protein</fullName>
    </submittedName>
</protein>
<gene>
    <name evidence="2" type="ORF">JMN32_02435</name>
</gene>
<evidence type="ECO:0000256" key="1">
    <source>
        <dbReference type="PROSITE-ProRule" id="PRU00023"/>
    </source>
</evidence>
<dbReference type="Proteomes" id="UP000614216">
    <property type="component" value="Unassembled WGS sequence"/>
</dbReference>
<evidence type="ECO:0000313" key="2">
    <source>
        <dbReference type="EMBL" id="MBL6445148.1"/>
    </source>
</evidence>
<accession>A0A937FVC2</accession>
<sequence length="162" mass="17765">MKNKINEQLFDAALQGQVEDVKELIASGANINILNEAVGEFPIHVAAEKGNVDILDVLIKNGADLDVLTKPGYSAAHLAVFSNNYEALKLLLDNGANKNIKDPDGNTLLWSAVMHYDDEDGDAMIKMLLDTGIDPHIPNSHGVNLLNLLKMPKNENIRHLFE</sequence>
<dbReference type="AlphaFoldDB" id="A0A937FVC2"/>
<dbReference type="PANTHER" id="PTHR22677">
    <property type="entry name" value="ANKYRIN REPEAT DOMAIN-CONTAINING PROTEIN 60"/>
    <property type="match status" value="1"/>
</dbReference>
<dbReference type="RefSeq" id="WP_202854685.1">
    <property type="nucleotide sequence ID" value="NZ_JAEUGD010000004.1"/>
</dbReference>
<proteinExistence type="predicted"/>
<keyword evidence="3" id="KW-1185">Reference proteome</keyword>
<dbReference type="InterPro" id="IPR039323">
    <property type="entry name" value="ANKRD_45/46/60"/>
</dbReference>
<dbReference type="SMART" id="SM00248">
    <property type="entry name" value="ANK"/>
    <property type="match status" value="4"/>
</dbReference>
<dbReference type="PROSITE" id="PS50088">
    <property type="entry name" value="ANK_REPEAT"/>
    <property type="match status" value="2"/>
</dbReference>
<feature type="repeat" description="ANK" evidence="1">
    <location>
        <begin position="71"/>
        <end position="103"/>
    </location>
</feature>
<dbReference type="PANTHER" id="PTHR22677:SF4">
    <property type="entry name" value="USHER SYNDROME TYPE-1G PROTEIN-LIKE PROTEIN"/>
    <property type="match status" value="1"/>
</dbReference>
<dbReference type="PRINTS" id="PR01415">
    <property type="entry name" value="ANKYRIN"/>
</dbReference>
<dbReference type="EMBL" id="JAEUGD010000004">
    <property type="protein sequence ID" value="MBL6445148.1"/>
    <property type="molecule type" value="Genomic_DNA"/>
</dbReference>
<keyword evidence="1" id="KW-0040">ANK repeat</keyword>
<dbReference type="SUPFAM" id="SSF48403">
    <property type="entry name" value="Ankyrin repeat"/>
    <property type="match status" value="1"/>
</dbReference>
<organism evidence="2 3">
    <name type="scientific">Fulvivirga marina</name>
    <dbReference type="NCBI Taxonomy" id="2494733"/>
    <lineage>
        <taxon>Bacteria</taxon>
        <taxon>Pseudomonadati</taxon>
        <taxon>Bacteroidota</taxon>
        <taxon>Cytophagia</taxon>
        <taxon>Cytophagales</taxon>
        <taxon>Fulvivirgaceae</taxon>
        <taxon>Fulvivirga</taxon>
    </lineage>
</organism>
<dbReference type="Pfam" id="PF00023">
    <property type="entry name" value="Ank"/>
    <property type="match status" value="1"/>
</dbReference>
<dbReference type="InterPro" id="IPR036770">
    <property type="entry name" value="Ankyrin_rpt-contain_sf"/>
</dbReference>
<feature type="repeat" description="ANK" evidence="1">
    <location>
        <begin position="38"/>
        <end position="70"/>
    </location>
</feature>
<comment type="caution">
    <text evidence="2">The sequence shown here is derived from an EMBL/GenBank/DDBJ whole genome shotgun (WGS) entry which is preliminary data.</text>
</comment>
<dbReference type="PROSITE" id="PS50297">
    <property type="entry name" value="ANK_REP_REGION"/>
    <property type="match status" value="2"/>
</dbReference>
<dbReference type="Pfam" id="PF12796">
    <property type="entry name" value="Ank_2"/>
    <property type="match status" value="1"/>
</dbReference>
<name>A0A937FVC2_9BACT</name>
<dbReference type="Gene3D" id="1.25.40.20">
    <property type="entry name" value="Ankyrin repeat-containing domain"/>
    <property type="match status" value="1"/>
</dbReference>
<dbReference type="InterPro" id="IPR002110">
    <property type="entry name" value="Ankyrin_rpt"/>
</dbReference>
<reference evidence="2" key="1">
    <citation type="submission" date="2021-01" db="EMBL/GenBank/DDBJ databases">
        <title>Fulvivirga kasyanovii gen. nov., sp nov., a novel member of the phylum Bacteroidetes isolated from seawater in a mussel farm.</title>
        <authorList>
            <person name="Zhao L.-H."/>
            <person name="Wang Z.-J."/>
        </authorList>
    </citation>
    <scope>NUCLEOTIDE SEQUENCE</scope>
    <source>
        <strain evidence="2">29W222</strain>
    </source>
</reference>
<evidence type="ECO:0000313" key="3">
    <source>
        <dbReference type="Proteomes" id="UP000614216"/>
    </source>
</evidence>